<sequence length="211" mass="24123">MADATSLEELAHSSYWDKRYQNSDKDSTFEWFKSFQNLQPFFSTHLPPPTNHGKCPRILHLGCGNSALPIDLHSKGYQNQVCVDFSTVVINDMTNRFSDRSGIDWKVADVRCMTHVEAGDFDVAIDKGTLDAMISGSLWDPPAHVRDNIKKYIDAVVRVLKTGGVFLYITYRQPHFMKPLLLRDGIWDLRVVELKEEAGTFEYFAFVLTKK</sequence>
<dbReference type="InterPro" id="IPR029063">
    <property type="entry name" value="SAM-dependent_MTases_sf"/>
</dbReference>
<evidence type="ECO:0000313" key="5">
    <source>
        <dbReference type="EMBL" id="KAF2272335.1"/>
    </source>
</evidence>
<dbReference type="OrthoDB" id="411785at2759"/>
<gene>
    <name evidence="5" type="ORF">EI97DRAFT_437095</name>
</gene>
<evidence type="ECO:0000259" key="4">
    <source>
        <dbReference type="Pfam" id="PF13847"/>
    </source>
</evidence>
<dbReference type="InterPro" id="IPR051419">
    <property type="entry name" value="Lys/N-term_MeTrsfase_sf"/>
</dbReference>
<keyword evidence="6" id="KW-1185">Reference proteome</keyword>
<reference evidence="5" key="1">
    <citation type="journal article" date="2020" name="Stud. Mycol.">
        <title>101 Dothideomycetes genomes: a test case for predicting lifestyles and emergence of pathogens.</title>
        <authorList>
            <person name="Haridas S."/>
            <person name="Albert R."/>
            <person name="Binder M."/>
            <person name="Bloem J."/>
            <person name="Labutti K."/>
            <person name="Salamov A."/>
            <person name="Andreopoulos B."/>
            <person name="Baker S."/>
            <person name="Barry K."/>
            <person name="Bills G."/>
            <person name="Bluhm B."/>
            <person name="Cannon C."/>
            <person name="Castanera R."/>
            <person name="Culley D."/>
            <person name="Daum C."/>
            <person name="Ezra D."/>
            <person name="Gonzalez J."/>
            <person name="Henrissat B."/>
            <person name="Kuo A."/>
            <person name="Liang C."/>
            <person name="Lipzen A."/>
            <person name="Lutzoni F."/>
            <person name="Magnuson J."/>
            <person name="Mondo S."/>
            <person name="Nolan M."/>
            <person name="Ohm R."/>
            <person name="Pangilinan J."/>
            <person name="Park H.-J."/>
            <person name="Ramirez L."/>
            <person name="Alfaro M."/>
            <person name="Sun H."/>
            <person name="Tritt A."/>
            <person name="Yoshinaga Y."/>
            <person name="Zwiers L.-H."/>
            <person name="Turgeon B."/>
            <person name="Goodwin S."/>
            <person name="Spatafora J."/>
            <person name="Crous P."/>
            <person name="Grigoriev I."/>
        </authorList>
    </citation>
    <scope>NUCLEOTIDE SEQUENCE</scope>
    <source>
        <strain evidence="5">CBS 379.55</strain>
    </source>
</reference>
<dbReference type="GeneID" id="54552447"/>
<name>A0A6A6J7G8_WESOR</name>
<accession>A0A6A6J7G8</accession>
<proteinExistence type="inferred from homology"/>
<dbReference type="PANTHER" id="PTHR12176:SF80">
    <property type="entry name" value="EEF1A LYSINE METHYLTRANSFERASE 4"/>
    <property type="match status" value="1"/>
</dbReference>
<dbReference type="Pfam" id="PF13847">
    <property type="entry name" value="Methyltransf_31"/>
    <property type="match status" value="1"/>
</dbReference>
<dbReference type="PANTHER" id="PTHR12176">
    <property type="entry name" value="SAM-DEPENDENT METHYLTRANSFERASE SUPERFAMILY PROTEIN"/>
    <property type="match status" value="1"/>
</dbReference>
<dbReference type="GO" id="GO:0008168">
    <property type="term" value="F:methyltransferase activity"/>
    <property type="evidence" value="ECO:0007669"/>
    <property type="project" value="UniProtKB-KW"/>
</dbReference>
<dbReference type="AlphaFoldDB" id="A0A6A6J7G8"/>
<dbReference type="Proteomes" id="UP000800097">
    <property type="component" value="Unassembled WGS sequence"/>
</dbReference>
<dbReference type="InterPro" id="IPR025714">
    <property type="entry name" value="Methyltranfer_dom"/>
</dbReference>
<dbReference type="SUPFAM" id="SSF53335">
    <property type="entry name" value="S-adenosyl-L-methionine-dependent methyltransferases"/>
    <property type="match status" value="1"/>
</dbReference>
<evidence type="ECO:0000256" key="3">
    <source>
        <dbReference type="ARBA" id="ARBA00022679"/>
    </source>
</evidence>
<protein>
    <submittedName>
        <fullName evidence="5">S-adenosyl-L-methionine-dependent methyltransferase</fullName>
    </submittedName>
</protein>
<evidence type="ECO:0000313" key="6">
    <source>
        <dbReference type="Proteomes" id="UP000800097"/>
    </source>
</evidence>
<keyword evidence="3 5" id="KW-0808">Transferase</keyword>
<dbReference type="GO" id="GO:0032259">
    <property type="term" value="P:methylation"/>
    <property type="evidence" value="ECO:0007669"/>
    <property type="project" value="UniProtKB-KW"/>
</dbReference>
<feature type="domain" description="Methyltransferase" evidence="4">
    <location>
        <begin position="57"/>
        <end position="172"/>
    </location>
</feature>
<evidence type="ECO:0000256" key="1">
    <source>
        <dbReference type="ARBA" id="ARBA00008361"/>
    </source>
</evidence>
<dbReference type="EMBL" id="ML986523">
    <property type="protein sequence ID" value="KAF2272335.1"/>
    <property type="molecule type" value="Genomic_DNA"/>
</dbReference>
<comment type="similarity">
    <text evidence="1">Belongs to the methyltransferase superfamily.</text>
</comment>
<dbReference type="RefSeq" id="XP_033649874.1">
    <property type="nucleotide sequence ID" value="XM_033799272.1"/>
</dbReference>
<keyword evidence="2 5" id="KW-0489">Methyltransferase</keyword>
<dbReference type="CDD" id="cd02440">
    <property type="entry name" value="AdoMet_MTases"/>
    <property type="match status" value="1"/>
</dbReference>
<organism evidence="5 6">
    <name type="scientific">Westerdykella ornata</name>
    <dbReference type="NCBI Taxonomy" id="318751"/>
    <lineage>
        <taxon>Eukaryota</taxon>
        <taxon>Fungi</taxon>
        <taxon>Dikarya</taxon>
        <taxon>Ascomycota</taxon>
        <taxon>Pezizomycotina</taxon>
        <taxon>Dothideomycetes</taxon>
        <taxon>Pleosporomycetidae</taxon>
        <taxon>Pleosporales</taxon>
        <taxon>Sporormiaceae</taxon>
        <taxon>Westerdykella</taxon>
    </lineage>
</organism>
<evidence type="ECO:0000256" key="2">
    <source>
        <dbReference type="ARBA" id="ARBA00022603"/>
    </source>
</evidence>
<dbReference type="Gene3D" id="3.40.50.150">
    <property type="entry name" value="Vaccinia Virus protein VP39"/>
    <property type="match status" value="1"/>
</dbReference>